<gene>
    <name evidence="1" type="ORF">AQJ67_26405</name>
</gene>
<name>A0A101TUT3_9ACTN</name>
<dbReference type="AlphaFoldDB" id="A0A101TUT3"/>
<comment type="caution">
    <text evidence="1">The sequence shown here is derived from an EMBL/GenBank/DDBJ whole genome shotgun (WGS) entry which is preliminary data.</text>
</comment>
<sequence length="139" mass="15114">MSFEVRFDAGSLEQARSGAIWGGVWVELSGVAFPESGWNDMPVAFVVEFLDAVQDVRAASGRRRTVRFFDGPYWVDLTNRDGESIELSVNAAVPGGTAVASAEELLRSLNAVGDALLEACRAHGWGDQPDFRRLQALRA</sequence>
<dbReference type="EMBL" id="LMWY01000035">
    <property type="protein sequence ID" value="KUN98912.1"/>
    <property type="molecule type" value="Genomic_DNA"/>
</dbReference>
<keyword evidence="2" id="KW-1185">Reference proteome</keyword>
<evidence type="ECO:0000313" key="2">
    <source>
        <dbReference type="Proteomes" id="UP000053429"/>
    </source>
</evidence>
<reference evidence="1 2" key="1">
    <citation type="submission" date="2015-10" db="EMBL/GenBank/DDBJ databases">
        <title>Draft genome sequence of Streptomyces caeruleatus NRRL B-24802, type strain for the species Streptomyces caeruleatus.</title>
        <authorList>
            <person name="Ruckert C."/>
            <person name="Winkler A."/>
            <person name="Kalinowski J."/>
            <person name="Kampfer P."/>
            <person name="Glaeser S."/>
        </authorList>
    </citation>
    <scope>NUCLEOTIDE SEQUENCE [LARGE SCALE GENOMIC DNA]</scope>
    <source>
        <strain evidence="1 2">NRRL B-24802</strain>
    </source>
</reference>
<dbReference type="RefSeq" id="WP_062721788.1">
    <property type="nucleotide sequence ID" value="NZ_KQ948932.1"/>
</dbReference>
<dbReference type="Proteomes" id="UP000053429">
    <property type="component" value="Unassembled WGS sequence"/>
</dbReference>
<accession>A0A101TUT3</accession>
<organism evidence="1 2">
    <name type="scientific">Streptomyces caeruleatus</name>
    <dbReference type="NCBI Taxonomy" id="661399"/>
    <lineage>
        <taxon>Bacteria</taxon>
        <taxon>Bacillati</taxon>
        <taxon>Actinomycetota</taxon>
        <taxon>Actinomycetes</taxon>
        <taxon>Kitasatosporales</taxon>
        <taxon>Streptomycetaceae</taxon>
        <taxon>Streptomyces</taxon>
    </lineage>
</organism>
<dbReference type="OrthoDB" id="3391248at2"/>
<proteinExistence type="predicted"/>
<evidence type="ECO:0000313" key="1">
    <source>
        <dbReference type="EMBL" id="KUN98912.1"/>
    </source>
</evidence>
<protein>
    <submittedName>
        <fullName evidence="1">Uncharacterized protein</fullName>
    </submittedName>
</protein>